<evidence type="ECO:0000256" key="4">
    <source>
        <dbReference type="ARBA" id="ARBA00022840"/>
    </source>
</evidence>
<evidence type="ECO:0000256" key="3">
    <source>
        <dbReference type="ARBA" id="ARBA00022801"/>
    </source>
</evidence>
<proteinExistence type="evidence at transcript level"/>
<evidence type="ECO:0000256" key="2">
    <source>
        <dbReference type="ARBA" id="ARBA00022741"/>
    </source>
</evidence>
<evidence type="ECO:0000256" key="5">
    <source>
        <dbReference type="ARBA" id="ARBA00049360"/>
    </source>
</evidence>
<dbReference type="InterPro" id="IPR020902">
    <property type="entry name" value="Actin/actin-like_CS"/>
</dbReference>
<dbReference type="FunFam" id="3.30.420.40:FF:000058">
    <property type="entry name" value="Putative actin-related protein 5"/>
    <property type="match status" value="1"/>
</dbReference>
<keyword evidence="3" id="KW-0378">Hydrolase</keyword>
<dbReference type="PROSITE" id="PS01132">
    <property type="entry name" value="ACTINS_ACT_LIKE"/>
    <property type="match status" value="1"/>
</dbReference>
<dbReference type="InterPro" id="IPR004001">
    <property type="entry name" value="Actin_CS"/>
</dbReference>
<evidence type="ECO:0000313" key="7">
    <source>
        <dbReference type="EMBL" id="BAD16633.1"/>
    </source>
</evidence>
<reference evidence="7" key="1">
    <citation type="submission" date="2002-06" db="EMBL/GenBank/DDBJ databases">
        <authorList>
            <person name="Kim O.T."/>
            <person name="Harumoto T."/>
        </authorList>
    </citation>
    <scope>NUCLEOTIDE SEQUENCE</scope>
    <source>
        <strain evidence="7">ATCC 30399</strain>
    </source>
</reference>
<dbReference type="Gene3D" id="3.90.640.10">
    <property type="entry name" value="Actin, Chain A, domain 4"/>
    <property type="match status" value="1"/>
</dbReference>
<protein>
    <submittedName>
        <fullName evidence="7">Actin</fullName>
    </submittedName>
</protein>
<dbReference type="Gene3D" id="3.30.420.40">
    <property type="match status" value="2"/>
</dbReference>
<evidence type="ECO:0000256" key="6">
    <source>
        <dbReference type="RuleBase" id="RU000487"/>
    </source>
</evidence>
<dbReference type="PANTHER" id="PTHR11937">
    <property type="entry name" value="ACTIN"/>
    <property type="match status" value="1"/>
</dbReference>
<reference evidence="7" key="2">
    <citation type="journal article" date="2004" name="J. Eukaryot. Microbiol.">
        <title>Highly divergent actins from karyorelictean, heterotrich, and litostome ciliates.</title>
        <authorList>
            <person name="Kim O.T.P."/>
            <person name="Yura K."/>
            <person name="Go N."/>
            <person name="Harumoto T."/>
        </authorList>
    </citation>
    <scope>NUCLEOTIDE SEQUENCE</scope>
    <source>
        <strain evidence="7">ATCC 30399</strain>
    </source>
</reference>
<keyword evidence="4" id="KW-0067">ATP-binding</keyword>
<organism evidence="7">
    <name type="scientific">Didinium nasutum</name>
    <dbReference type="NCBI Taxonomy" id="5997"/>
    <lineage>
        <taxon>Eukaryota</taxon>
        <taxon>Sar</taxon>
        <taxon>Alveolata</taxon>
        <taxon>Ciliophora</taxon>
        <taxon>Intramacronucleata</taxon>
        <taxon>Litostomatea</taxon>
        <taxon>Haptoria</taxon>
        <taxon>Haptorida</taxon>
        <taxon>Didiniidae</taxon>
        <taxon>Didinium</taxon>
    </lineage>
</organism>
<dbReference type="InterPro" id="IPR043129">
    <property type="entry name" value="ATPase_NBD"/>
</dbReference>
<comment type="catalytic activity">
    <reaction evidence="5">
        <text>ATP + H2O = ADP + phosphate + H(+)</text>
        <dbReference type="Rhea" id="RHEA:13065"/>
        <dbReference type="ChEBI" id="CHEBI:15377"/>
        <dbReference type="ChEBI" id="CHEBI:15378"/>
        <dbReference type="ChEBI" id="CHEBI:30616"/>
        <dbReference type="ChEBI" id="CHEBI:43474"/>
        <dbReference type="ChEBI" id="CHEBI:456216"/>
    </reaction>
</comment>
<keyword evidence="2" id="KW-0547">Nucleotide-binding</keyword>
<dbReference type="PRINTS" id="PR00190">
    <property type="entry name" value="ACTIN"/>
</dbReference>
<dbReference type="PROSITE" id="PS00432">
    <property type="entry name" value="ACTINS_2"/>
    <property type="match status" value="1"/>
</dbReference>
<dbReference type="FunFam" id="3.30.420.40:FF:000291">
    <property type="entry name" value="Actin, alpha skeletal muscle"/>
    <property type="match status" value="1"/>
</dbReference>
<dbReference type="GO" id="GO:0016787">
    <property type="term" value="F:hydrolase activity"/>
    <property type="evidence" value="ECO:0007669"/>
    <property type="project" value="UniProtKB-KW"/>
</dbReference>
<dbReference type="AlphaFoldDB" id="Q76L02"/>
<sequence length="378" mass="42366">MSNISTENIIIDNGSGYTKAGLSGEDAPRSVFPCIVGRPKVESIMVGSEKKEVYIGDDAQAKRGILVLKYPIEHGIVENWDDMEQIWNHTFFTELRVTPQEHRVLLTEAPLNPKANRERMVSIMFETFQVPATYIAIQAVLSLYASGKFTGDVLDSGDGVTHLVPIYDGYSLPHSIQRVNLAGRDLTEYLVKILSERGHHFTTSAERDIVRDIKENLCYVALDYKEELEKAKSGSSLEKTYNMPDGTVLTVGSERFRCPEVLFDPKMIGREFGGIHQVCNESIQKSDIDIRKDLYQNICISGGTTLYPGIAERLLKEVQAICPANIANKVKVHAPPERRFSVWIGGSILTSIQTFNDMWITKAEYEESGASIVHRKCF</sequence>
<dbReference type="SMART" id="SM00268">
    <property type="entry name" value="ACTIN"/>
    <property type="match status" value="1"/>
</dbReference>
<dbReference type="SUPFAM" id="SSF53067">
    <property type="entry name" value="Actin-like ATPase domain"/>
    <property type="match status" value="2"/>
</dbReference>
<accession>Q76L02</accession>
<name>Q76L02_DIDNA</name>
<dbReference type="EMBL" id="AB086365">
    <property type="protein sequence ID" value="BAD16633.1"/>
    <property type="molecule type" value="mRNA"/>
</dbReference>
<dbReference type="FunFam" id="3.90.640.10:FF:000047">
    <property type="entry name" value="Actin, alpha skeletal muscle"/>
    <property type="match status" value="1"/>
</dbReference>
<evidence type="ECO:0000256" key="1">
    <source>
        <dbReference type="ARBA" id="ARBA00006752"/>
    </source>
</evidence>
<dbReference type="GO" id="GO:0005524">
    <property type="term" value="F:ATP binding"/>
    <property type="evidence" value="ECO:0007669"/>
    <property type="project" value="UniProtKB-KW"/>
</dbReference>
<dbReference type="Pfam" id="PF00022">
    <property type="entry name" value="Actin"/>
    <property type="match status" value="1"/>
</dbReference>
<dbReference type="InterPro" id="IPR004000">
    <property type="entry name" value="Actin"/>
</dbReference>
<comment type="similarity">
    <text evidence="1 6">Belongs to the actin family.</text>
</comment>